<keyword evidence="3" id="KW-1185">Reference proteome</keyword>
<organism evidence="2 3">
    <name type="scientific">Protopolystoma xenopodis</name>
    <dbReference type="NCBI Taxonomy" id="117903"/>
    <lineage>
        <taxon>Eukaryota</taxon>
        <taxon>Metazoa</taxon>
        <taxon>Spiralia</taxon>
        <taxon>Lophotrochozoa</taxon>
        <taxon>Platyhelminthes</taxon>
        <taxon>Monogenea</taxon>
        <taxon>Polyopisthocotylea</taxon>
        <taxon>Polystomatidea</taxon>
        <taxon>Polystomatidae</taxon>
        <taxon>Protopolystoma</taxon>
    </lineage>
</organism>
<feature type="region of interest" description="Disordered" evidence="1">
    <location>
        <begin position="1"/>
        <end position="28"/>
    </location>
</feature>
<proteinExistence type="predicted"/>
<accession>A0A448XI63</accession>
<name>A0A448XI63_9PLAT</name>
<dbReference type="OrthoDB" id="297496at2759"/>
<protein>
    <submittedName>
        <fullName evidence="2">Uncharacterized protein</fullName>
    </submittedName>
</protein>
<gene>
    <name evidence="2" type="ORF">PXEA_LOCUS30595</name>
</gene>
<dbReference type="EMBL" id="CAAALY010254155">
    <property type="protein sequence ID" value="VEL37155.1"/>
    <property type="molecule type" value="Genomic_DNA"/>
</dbReference>
<dbReference type="Gene3D" id="1.10.287.70">
    <property type="match status" value="1"/>
</dbReference>
<reference evidence="2" key="1">
    <citation type="submission" date="2018-11" db="EMBL/GenBank/DDBJ databases">
        <authorList>
            <consortium name="Pathogen Informatics"/>
        </authorList>
    </citation>
    <scope>NUCLEOTIDE SEQUENCE</scope>
</reference>
<sequence>MAGSHDDPYLDGLTEQGQSLSGNNGHRAFLAPTDDGGCEMLNLTASLVIASLAEGSPRSSTDSLERVAVTLKLFSPTDLKGNVEPKLSKPRLGKIGQENATWIEKSQITEHNFTNYTQKTKLSNDSFLSEAATQEPPPLTLKELMENNPFLAGLNRRVRDRIIRQLKNITKEIIHLILDRGWNGEDSEADLKWSMEGAVLYAVTVITTIGKNRIISILLKQNHRFSIP</sequence>
<evidence type="ECO:0000313" key="3">
    <source>
        <dbReference type="Proteomes" id="UP000784294"/>
    </source>
</evidence>
<dbReference type="Proteomes" id="UP000784294">
    <property type="component" value="Unassembled WGS sequence"/>
</dbReference>
<evidence type="ECO:0000313" key="2">
    <source>
        <dbReference type="EMBL" id="VEL37155.1"/>
    </source>
</evidence>
<evidence type="ECO:0000256" key="1">
    <source>
        <dbReference type="SAM" id="MobiDB-lite"/>
    </source>
</evidence>
<dbReference type="AlphaFoldDB" id="A0A448XI63"/>
<comment type="caution">
    <text evidence="2">The sequence shown here is derived from an EMBL/GenBank/DDBJ whole genome shotgun (WGS) entry which is preliminary data.</text>
</comment>
<feature type="compositionally biased region" description="Polar residues" evidence="1">
    <location>
        <begin position="15"/>
        <end position="24"/>
    </location>
</feature>